<dbReference type="GO" id="GO:0022857">
    <property type="term" value="F:transmembrane transporter activity"/>
    <property type="evidence" value="ECO:0007669"/>
    <property type="project" value="InterPro"/>
</dbReference>
<dbReference type="SUPFAM" id="SSF103473">
    <property type="entry name" value="MFS general substrate transporter"/>
    <property type="match status" value="1"/>
</dbReference>
<comment type="caution">
    <text evidence="11">The sequence shown here is derived from an EMBL/GenBank/DDBJ whole genome shotgun (WGS) entry which is preliminary data.</text>
</comment>
<evidence type="ECO:0000313" key="11">
    <source>
        <dbReference type="EMBL" id="KMO70379.1"/>
    </source>
</evidence>
<evidence type="ECO:0000256" key="4">
    <source>
        <dbReference type="ARBA" id="ARBA00022475"/>
    </source>
</evidence>
<proteinExistence type="inferred from homology"/>
<feature type="transmembrane region" description="Helical" evidence="9">
    <location>
        <begin position="105"/>
        <end position="124"/>
    </location>
</feature>
<feature type="transmembrane region" description="Helical" evidence="9">
    <location>
        <begin position="39"/>
        <end position="61"/>
    </location>
</feature>
<keyword evidence="3" id="KW-0813">Transport</keyword>
<feature type="transmembrane region" description="Helical" evidence="9">
    <location>
        <begin position="226"/>
        <end position="243"/>
    </location>
</feature>
<keyword evidence="5 9" id="KW-0812">Transmembrane</keyword>
<evidence type="ECO:0000256" key="6">
    <source>
        <dbReference type="ARBA" id="ARBA00022989"/>
    </source>
</evidence>
<keyword evidence="12" id="KW-1185">Reference proteome</keyword>
<comment type="subcellular location">
    <subcellularLocation>
        <location evidence="1">Cell membrane</location>
        <topology evidence="1">Multi-pass membrane protein</topology>
    </subcellularLocation>
</comment>
<feature type="transmembrane region" description="Helical" evidence="9">
    <location>
        <begin position="360"/>
        <end position="380"/>
    </location>
</feature>
<feature type="transmembrane region" description="Helical" evidence="9">
    <location>
        <begin position="73"/>
        <end position="93"/>
    </location>
</feature>
<evidence type="ECO:0000256" key="1">
    <source>
        <dbReference type="ARBA" id="ARBA00004651"/>
    </source>
</evidence>
<feature type="transmembrane region" description="Helical" evidence="9">
    <location>
        <begin position="501"/>
        <end position="522"/>
    </location>
</feature>
<dbReference type="EMBL" id="JYNL01000064">
    <property type="protein sequence ID" value="KMO70379.1"/>
    <property type="molecule type" value="Genomic_DNA"/>
</dbReference>
<dbReference type="PROSITE" id="PS50850">
    <property type="entry name" value="MFS"/>
    <property type="match status" value="1"/>
</dbReference>
<dbReference type="InterPro" id="IPR020846">
    <property type="entry name" value="MFS_dom"/>
</dbReference>
<comment type="similarity">
    <text evidence="2">Belongs to the major facilitator superfamily. EmrB family.</text>
</comment>
<dbReference type="Proteomes" id="UP000036513">
    <property type="component" value="Unassembled WGS sequence"/>
</dbReference>
<dbReference type="GO" id="GO:0005886">
    <property type="term" value="C:plasma membrane"/>
    <property type="evidence" value="ECO:0007669"/>
    <property type="project" value="UniProtKB-SubCell"/>
</dbReference>
<accession>A0A0J6VJD3</accession>
<keyword evidence="4" id="KW-1003">Cell membrane</keyword>
<keyword evidence="6 9" id="KW-1133">Transmembrane helix</keyword>
<feature type="region of interest" description="Disordered" evidence="8">
    <location>
        <begin position="1"/>
        <end position="27"/>
    </location>
</feature>
<evidence type="ECO:0000256" key="3">
    <source>
        <dbReference type="ARBA" id="ARBA00022448"/>
    </source>
</evidence>
<gene>
    <name evidence="11" type="primary">emrB_1</name>
    <name evidence="11" type="ORF">MCHLDSM_05267</name>
</gene>
<feature type="transmembrane region" description="Helical" evidence="9">
    <location>
        <begin position="192"/>
        <end position="214"/>
    </location>
</feature>
<feature type="transmembrane region" description="Helical" evidence="9">
    <location>
        <begin position="130"/>
        <end position="151"/>
    </location>
</feature>
<evidence type="ECO:0000256" key="2">
    <source>
        <dbReference type="ARBA" id="ARBA00008537"/>
    </source>
</evidence>
<dbReference type="InterPro" id="IPR004638">
    <property type="entry name" value="EmrB-like"/>
</dbReference>
<dbReference type="InterPro" id="IPR036259">
    <property type="entry name" value="MFS_trans_sf"/>
</dbReference>
<feature type="transmembrane region" description="Helical" evidence="9">
    <location>
        <begin position="386"/>
        <end position="407"/>
    </location>
</feature>
<dbReference type="CDD" id="cd17503">
    <property type="entry name" value="MFS_LmrB_MDR_like"/>
    <property type="match status" value="1"/>
</dbReference>
<evidence type="ECO:0000256" key="8">
    <source>
        <dbReference type="SAM" id="MobiDB-lite"/>
    </source>
</evidence>
<evidence type="ECO:0000256" key="5">
    <source>
        <dbReference type="ARBA" id="ARBA00022692"/>
    </source>
</evidence>
<evidence type="ECO:0000259" key="10">
    <source>
        <dbReference type="PROSITE" id="PS50850"/>
    </source>
</evidence>
<dbReference type="Pfam" id="PF07690">
    <property type="entry name" value="MFS_1"/>
    <property type="match status" value="1"/>
</dbReference>
<dbReference type="STRING" id="37916.MCHLDSM_05267"/>
<keyword evidence="7 9" id="KW-0472">Membrane</keyword>
<dbReference type="InterPro" id="IPR011701">
    <property type="entry name" value="MFS"/>
</dbReference>
<feature type="domain" description="Major facilitator superfamily (MFS) profile" evidence="10">
    <location>
        <begin position="39"/>
        <end position="527"/>
    </location>
</feature>
<dbReference type="Gene3D" id="1.20.1720.10">
    <property type="entry name" value="Multidrug resistance protein D"/>
    <property type="match status" value="1"/>
</dbReference>
<dbReference type="AlphaFoldDB" id="A0A0J6VJD3"/>
<sequence>MVHRVDNPVPRDVRRAPAPQHDTAPATESDRLDARLLRIAGVCVLAAIMTILDTTVVNVAQRTFIADFGSTQAVVAWTATGYTLALAAVIPLTGWAADRFGTKRLFLGSVVLFTAGSLLCATAGDITQLILYRVIQGLGGGMLMPLVFTILTREAGPRRLGRLMSVLGIPMLLGPVAGPVLGGWLIDDYGWRWIFLINVPIGVLALVLAALIFARDEPSDAEPFDVVGMLLLSPGLASLLYGVSSLPEHNSVTDLHVWLPTCGGALLVAAFVVHALYKTAHPLIDLRLFENRLMAVANAAMLVFAAAFFGAILLLPSYFQQVFHLTPFQSGLHVIPQGLGAMITMPLAGRLVDRQGPGKIVLTGITLMVAGMGVFAYGAWHQDAYVPVLLTGLVVFGLGMGATMMPLSSAAVQTLRPEQIARGSTLINVNQRVAGSIGTAVMSVILTNQVNRSDAVATANQVAALQEQARATGRPLNPAALPPDAVAPGFAEQVMHDLAHAYTMVFVVAALMIAAAYLPAALLPRTRIDA</sequence>
<evidence type="ECO:0000313" key="12">
    <source>
        <dbReference type="Proteomes" id="UP000036513"/>
    </source>
</evidence>
<dbReference type="PANTHER" id="PTHR42718:SF9">
    <property type="entry name" value="MAJOR FACILITATOR SUPERFAMILY MULTIDRUG TRANSPORTER MFSC"/>
    <property type="match status" value="1"/>
</dbReference>
<evidence type="ECO:0000256" key="7">
    <source>
        <dbReference type="ARBA" id="ARBA00023136"/>
    </source>
</evidence>
<feature type="transmembrane region" description="Helical" evidence="9">
    <location>
        <begin position="298"/>
        <end position="319"/>
    </location>
</feature>
<feature type="transmembrane region" description="Helical" evidence="9">
    <location>
        <begin position="331"/>
        <end position="348"/>
    </location>
</feature>
<dbReference type="Gene3D" id="1.20.1250.20">
    <property type="entry name" value="MFS general substrate transporter like domains"/>
    <property type="match status" value="1"/>
</dbReference>
<evidence type="ECO:0000256" key="9">
    <source>
        <dbReference type="SAM" id="Phobius"/>
    </source>
</evidence>
<feature type="transmembrane region" description="Helical" evidence="9">
    <location>
        <begin position="163"/>
        <end position="186"/>
    </location>
</feature>
<reference evidence="11 12" key="1">
    <citation type="journal article" date="2015" name="Genome Biol. Evol.">
        <title>Characterization of Three Mycobacterium spp. with Potential Use in Bioremediation by Genome Sequencing and Comparative Genomics.</title>
        <authorList>
            <person name="Das S."/>
            <person name="Pettersson B.M."/>
            <person name="Behra P.R."/>
            <person name="Ramesh M."/>
            <person name="Dasgupta S."/>
            <person name="Bhattacharya A."/>
            <person name="Kirsebom L.A."/>
        </authorList>
    </citation>
    <scope>NUCLEOTIDE SEQUENCE [LARGE SCALE GENOMIC DNA]</scope>
    <source>
        <strain evidence="11 12">DSM 43826</strain>
    </source>
</reference>
<name>A0A0J6VJD3_9MYCO</name>
<dbReference type="PANTHER" id="PTHR42718">
    <property type="entry name" value="MAJOR FACILITATOR SUPERFAMILY MULTIDRUG TRANSPORTER MFSC"/>
    <property type="match status" value="1"/>
</dbReference>
<organism evidence="11 12">
    <name type="scientific">Mycolicibacterium chlorophenolicum</name>
    <dbReference type="NCBI Taxonomy" id="37916"/>
    <lineage>
        <taxon>Bacteria</taxon>
        <taxon>Bacillati</taxon>
        <taxon>Actinomycetota</taxon>
        <taxon>Actinomycetes</taxon>
        <taxon>Mycobacteriales</taxon>
        <taxon>Mycobacteriaceae</taxon>
        <taxon>Mycolicibacterium</taxon>
    </lineage>
</organism>
<feature type="compositionally biased region" description="Basic and acidic residues" evidence="8">
    <location>
        <begin position="1"/>
        <end position="15"/>
    </location>
</feature>
<feature type="transmembrane region" description="Helical" evidence="9">
    <location>
        <begin position="255"/>
        <end position="277"/>
    </location>
</feature>
<dbReference type="NCBIfam" id="TIGR00711">
    <property type="entry name" value="efflux_EmrB"/>
    <property type="match status" value="1"/>
</dbReference>
<protein>
    <submittedName>
        <fullName evidence="11">Multidrug export protein EmrB</fullName>
    </submittedName>
</protein>
<dbReference type="PATRIC" id="fig|37916.4.peg.5273"/>